<dbReference type="InterPro" id="IPR000214">
    <property type="entry name" value="Znf_DNA_glyclase/AP_lyase"/>
</dbReference>
<reference evidence="3" key="1">
    <citation type="journal article" date="2012" name="Antimicrob. Agents Chemother.">
        <title>Deletion of TnAbaR23 Results in both Expected and Unexpected Antibiogram Changes in a Multidrug-Resistant Acinetobacter baumannii Strain.</title>
        <authorList>
            <person name="Kochar M."/>
            <person name="Crosatti M."/>
            <person name="Harrison E.M."/>
            <person name="Rieck B."/>
            <person name="Chan J."/>
            <person name="Constantinidou C."/>
            <person name="Pallen M."/>
            <person name="Ou H.Y."/>
            <person name="Rajakumar K."/>
        </authorList>
    </citation>
    <scope>NUCLEOTIDE SEQUENCE</scope>
    <source>
        <strain evidence="3">A424</strain>
    </source>
</reference>
<dbReference type="EMBL" id="JN676148">
    <property type="protein sequence ID" value="AFB76366.1"/>
    <property type="molecule type" value="Genomic_DNA"/>
</dbReference>
<feature type="domain" description="FPG-type" evidence="2">
    <location>
        <begin position="99"/>
        <end position="147"/>
    </location>
</feature>
<dbReference type="GO" id="GO:0016799">
    <property type="term" value="F:hydrolase activity, hydrolyzing N-glycosyl compounds"/>
    <property type="evidence" value="ECO:0007669"/>
    <property type="project" value="InterPro"/>
</dbReference>
<sequence length="487" mass="56639">MERGILTENVIEHDCHGCNQSVSFIKKRYKGKKYCSTCYARIFKKRLCPSCGEFARLPRDDEQAICNECIKKQPCIRCNQTNKPIGKLTEYGVVCNSCSVYFRPIEPCERCGTPSQKLTRISRFNDDLRVCPKCATRDYETCPSCQKHRLLESDISGQRTCKKCRDKPQKSCKACHCMIAAGCADLCDDCYWHQNLWNKFDQNQKVFESSYLKQQYENYTGWLEKKVGSHKAALYINKHTHFFMKTEIDWNQSVPTPKQLLVRLRSSGLRKFELVMQWLEEVHDIRIDMDNKKSCSERDQMEKLVQRILQPSFAYDVVLEYKNKLEEKIKRGDTSIRSARLAIKPAVALMLSIGEESDQLPNLEHVKAYLADYSGQAAALTGFINFLNENYGISIDYLKLKKSSFLKTKQKKKLEMELVALTQTDLSDNELILSWVRNGLRYFHQLPYIDALKIKTEMITEIEDGYDVRFNGHSYWLPKPIELQKNS</sequence>
<evidence type="ECO:0000259" key="2">
    <source>
        <dbReference type="PROSITE" id="PS51066"/>
    </source>
</evidence>
<name>H6UQA5_ACIBA</name>
<keyword evidence="1" id="KW-0863">Zinc-finger</keyword>
<keyword evidence="1" id="KW-0862">Zinc</keyword>
<dbReference type="AlphaFoldDB" id="H6UQA5"/>
<keyword evidence="1" id="KW-0479">Metal-binding</keyword>
<accession>H6UQA5</accession>
<dbReference type="GO" id="GO:0003906">
    <property type="term" value="F:DNA-(apurinic or apyrimidinic site) endonuclease activity"/>
    <property type="evidence" value="ECO:0007669"/>
    <property type="project" value="InterPro"/>
</dbReference>
<dbReference type="GO" id="GO:0006284">
    <property type="term" value="P:base-excision repair"/>
    <property type="evidence" value="ECO:0007669"/>
    <property type="project" value="InterPro"/>
</dbReference>
<gene>
    <name evidence="3" type="ORF">TnAbaR23_05</name>
</gene>
<dbReference type="PROSITE" id="PS51066">
    <property type="entry name" value="ZF_FPG_2"/>
    <property type="match status" value="1"/>
</dbReference>
<proteinExistence type="predicted"/>
<organism evidence="3">
    <name type="scientific">Acinetobacter baumannii A424</name>
    <dbReference type="NCBI Taxonomy" id="1082934"/>
    <lineage>
        <taxon>Bacteria</taxon>
        <taxon>Pseudomonadati</taxon>
        <taxon>Pseudomonadota</taxon>
        <taxon>Gammaproteobacteria</taxon>
        <taxon>Moraxellales</taxon>
        <taxon>Moraxellaceae</taxon>
        <taxon>Acinetobacter</taxon>
        <taxon>Acinetobacter calcoaceticus/baumannii complex</taxon>
    </lineage>
</organism>
<dbReference type="GO" id="GO:0008270">
    <property type="term" value="F:zinc ion binding"/>
    <property type="evidence" value="ECO:0007669"/>
    <property type="project" value="UniProtKB-KW"/>
</dbReference>
<evidence type="ECO:0000256" key="1">
    <source>
        <dbReference type="PROSITE-ProRule" id="PRU00391"/>
    </source>
</evidence>
<evidence type="ECO:0000313" key="3">
    <source>
        <dbReference type="EMBL" id="AFB76366.1"/>
    </source>
</evidence>
<protein>
    <recommendedName>
        <fullName evidence="2">FPG-type domain-containing protein</fullName>
    </recommendedName>
</protein>